<dbReference type="RefSeq" id="WP_124564983.1">
    <property type="nucleotide sequence ID" value="NZ_JARRRY010000017.1"/>
</dbReference>
<organism evidence="2 3">
    <name type="scientific">Ectobacillus antri</name>
    <dbReference type="NCBI Taxonomy" id="2486280"/>
    <lineage>
        <taxon>Bacteria</taxon>
        <taxon>Bacillati</taxon>
        <taxon>Bacillota</taxon>
        <taxon>Bacilli</taxon>
        <taxon>Bacillales</taxon>
        <taxon>Bacillaceae</taxon>
        <taxon>Ectobacillus</taxon>
    </lineage>
</organism>
<evidence type="ECO:0000256" key="1">
    <source>
        <dbReference type="SAM" id="Phobius"/>
    </source>
</evidence>
<evidence type="ECO:0000313" key="3">
    <source>
        <dbReference type="Proteomes" id="UP001218246"/>
    </source>
</evidence>
<keyword evidence="3" id="KW-1185">Reference proteome</keyword>
<keyword evidence="1" id="KW-1133">Transmembrane helix</keyword>
<protein>
    <submittedName>
        <fullName evidence="2">DUF1700 domain-containing protein</fullName>
    </submittedName>
</protein>
<comment type="caution">
    <text evidence="2">The sequence shown here is derived from an EMBL/GenBank/DDBJ whole genome shotgun (WGS) entry which is preliminary data.</text>
</comment>
<dbReference type="Proteomes" id="UP001218246">
    <property type="component" value="Unassembled WGS sequence"/>
</dbReference>
<sequence>MSREDLRKEMEARFKGLPPEEYQKMLSLYEELYETAQRNGKTENEIMSALGLETKPIKPEVSGIRFTLSVLGLLFFNIVVVLGPALTIFAVYLSLWAVSFSLIISAVAAIGAILFLGESNALQLVFLAMALGGSGTLLGTALIPLGKLLYKVTIWYAALNIKIARGE</sequence>
<dbReference type="EMBL" id="JARULN010000018">
    <property type="protein sequence ID" value="MDG5755065.1"/>
    <property type="molecule type" value="Genomic_DNA"/>
</dbReference>
<accession>A0ABT6H7M5</accession>
<name>A0ABT6H7M5_9BACI</name>
<proteinExistence type="predicted"/>
<feature type="transmembrane region" description="Helical" evidence="1">
    <location>
        <begin position="124"/>
        <end position="145"/>
    </location>
</feature>
<gene>
    <name evidence="2" type="ORF">P6P90_14035</name>
</gene>
<keyword evidence="1" id="KW-0472">Membrane</keyword>
<keyword evidence="1" id="KW-0812">Transmembrane</keyword>
<reference evidence="2 3" key="1">
    <citation type="submission" date="2023-04" db="EMBL/GenBank/DDBJ databases">
        <title>Ectobacillus antri isolated from activated sludge.</title>
        <authorList>
            <person name="Yan P."/>
            <person name="Liu X."/>
        </authorList>
    </citation>
    <scope>NUCLEOTIDE SEQUENCE [LARGE SCALE GENOMIC DNA]</scope>
    <source>
        <strain evidence="2 3">C18H</strain>
    </source>
</reference>
<evidence type="ECO:0000313" key="2">
    <source>
        <dbReference type="EMBL" id="MDG5755065.1"/>
    </source>
</evidence>
<feature type="transmembrane region" description="Helical" evidence="1">
    <location>
        <begin position="95"/>
        <end position="117"/>
    </location>
</feature>
<feature type="transmembrane region" description="Helical" evidence="1">
    <location>
        <begin position="66"/>
        <end position="89"/>
    </location>
</feature>